<protein>
    <submittedName>
        <fullName evidence="1">Uncharacterized protein</fullName>
    </submittedName>
</protein>
<proteinExistence type="predicted"/>
<accession>A0ABR3G8V0</accession>
<comment type="caution">
    <text evidence="1">The sequence shown here is derived from an EMBL/GenBank/DDBJ whole genome shotgun (WGS) entry which is preliminary data.</text>
</comment>
<dbReference type="EMBL" id="JBBBZM010000172">
    <property type="protein sequence ID" value="KAL0632383.1"/>
    <property type="molecule type" value="Genomic_DNA"/>
</dbReference>
<evidence type="ECO:0000313" key="2">
    <source>
        <dbReference type="Proteomes" id="UP001447188"/>
    </source>
</evidence>
<keyword evidence="2" id="KW-1185">Reference proteome</keyword>
<sequence length="127" mass="14038">MTSTKNTEQLIKDHCRWLYNQDVRIITFPTDYSPGFDYQSPGFAAIVLPATCTLESLAETGGNKKILLTARCSGVGENDISRESALNKLFIEVQERIGEIMDIDYCGVFSVERASLPVGYQHGASNV</sequence>
<dbReference type="Proteomes" id="UP001447188">
    <property type="component" value="Unassembled WGS sequence"/>
</dbReference>
<reference evidence="1 2" key="1">
    <citation type="submission" date="2024-02" db="EMBL/GenBank/DDBJ databases">
        <title>Discinaceae phylogenomics.</title>
        <authorList>
            <person name="Dirks A.C."/>
            <person name="James T.Y."/>
        </authorList>
    </citation>
    <scope>NUCLEOTIDE SEQUENCE [LARGE SCALE GENOMIC DNA]</scope>
    <source>
        <strain evidence="1 2">ACD0624</strain>
    </source>
</reference>
<evidence type="ECO:0000313" key="1">
    <source>
        <dbReference type="EMBL" id="KAL0632383.1"/>
    </source>
</evidence>
<organism evidence="1 2">
    <name type="scientific">Discina gigas</name>
    <dbReference type="NCBI Taxonomy" id="1032678"/>
    <lineage>
        <taxon>Eukaryota</taxon>
        <taxon>Fungi</taxon>
        <taxon>Dikarya</taxon>
        <taxon>Ascomycota</taxon>
        <taxon>Pezizomycotina</taxon>
        <taxon>Pezizomycetes</taxon>
        <taxon>Pezizales</taxon>
        <taxon>Discinaceae</taxon>
        <taxon>Discina</taxon>
    </lineage>
</organism>
<gene>
    <name evidence="1" type="ORF">Q9L58_008744</name>
</gene>
<name>A0ABR3G8V0_9PEZI</name>